<accession>A0A137P1K6</accession>
<dbReference type="Pfam" id="PF20946">
    <property type="entry name" value="Ctf4_C"/>
    <property type="match status" value="1"/>
</dbReference>
<keyword evidence="4" id="KW-0539">Nucleus</keyword>
<dbReference type="OrthoDB" id="427368at2759"/>
<feature type="region of interest" description="Disordered" evidence="5">
    <location>
        <begin position="275"/>
        <end position="298"/>
    </location>
</feature>
<dbReference type="GO" id="GO:0000278">
    <property type="term" value="P:mitotic cell cycle"/>
    <property type="evidence" value="ECO:0007669"/>
    <property type="project" value="TreeGrafter"/>
</dbReference>
<dbReference type="GO" id="GO:0043596">
    <property type="term" value="C:nuclear replication fork"/>
    <property type="evidence" value="ECO:0007669"/>
    <property type="project" value="TreeGrafter"/>
</dbReference>
<dbReference type="PANTHER" id="PTHR19932:SF10">
    <property type="entry name" value="WD REPEAT AND HMG-BOX DNA-BINDING PROTEIN 1"/>
    <property type="match status" value="1"/>
</dbReference>
<dbReference type="InterPro" id="IPR022100">
    <property type="entry name" value="WDHD1/CFT4_beta-prop_2nd"/>
</dbReference>
<organism evidence="8 9">
    <name type="scientific">Conidiobolus coronatus (strain ATCC 28846 / CBS 209.66 / NRRL 28638)</name>
    <name type="common">Delacroixia coronata</name>
    <dbReference type="NCBI Taxonomy" id="796925"/>
    <lineage>
        <taxon>Eukaryota</taxon>
        <taxon>Fungi</taxon>
        <taxon>Fungi incertae sedis</taxon>
        <taxon>Zoopagomycota</taxon>
        <taxon>Entomophthoromycotina</taxon>
        <taxon>Entomophthoromycetes</taxon>
        <taxon>Entomophthorales</taxon>
        <taxon>Ancylistaceae</taxon>
        <taxon>Conidiobolus</taxon>
    </lineage>
</organism>
<evidence type="ECO:0000256" key="3">
    <source>
        <dbReference type="ARBA" id="ARBA00022737"/>
    </source>
</evidence>
<keyword evidence="9" id="KW-1185">Reference proteome</keyword>
<dbReference type="GO" id="GO:0006281">
    <property type="term" value="P:DNA repair"/>
    <property type="evidence" value="ECO:0007669"/>
    <property type="project" value="TreeGrafter"/>
</dbReference>
<dbReference type="Proteomes" id="UP000070444">
    <property type="component" value="Unassembled WGS sequence"/>
</dbReference>
<evidence type="ECO:0000256" key="1">
    <source>
        <dbReference type="ARBA" id="ARBA00004123"/>
    </source>
</evidence>
<name>A0A137P1K6_CONC2</name>
<sequence>GFNLLISTDLGEIHQFNNNSLKFEKILYKNNLPIKKLLLSSNKLRVGFIDSEHVIKLILIVNPSDYIELGKGFKLVSFVYHPQGFQIASIDTEGNLIIWELTSTDNGTKAEVYKTIEAATRPGIDLNTGESLGLCYSTDGKYLIIPDIQDSLQIYDINDYSVVHELPSDDYPINHCRFLNEDFFIYSTLEPKLKVVKVEDWETVRVVDLHHPLVDLSWNAQTSKLIATDNEGGLISLSNLLNTDSQVALDYNIGSQPFPDGIPPRQSDLEELNDIPEEDGADSDVENGVDNDNDKDNKMDIDEVSTSRHSRLQFSHNKQSIINPNRSQRTTFIPGCYESSILNRSSLHYTHNGLITLSYLDDTTYIQVEYLDKGNNRGFTISNEDTQFNMGYIGEYGVLLGKSSPNRKDENAFVYQSTLLHDEDVQFRVKFPKGTQLIGLCLTKLGPLAITNDCRMHWYDRTGRSIRVQQTHHNNFITVCSHPNGRILLLYAQGLRYKFSLITANSNQDIQNTVPLTDLNIPYDDKIVWAGFTDEGIPVIFTAKGSFFVFQYSPINYTGLWYPIIDLNLRDDSELYFPIGGTFGQVYCVKIDPKDSWLFRPRIFDLNWSLPQLVNQQDAELKRMEQTLKSTLLIIQLLANNVQNGSADREQEELLADKELERDKLILKLIHKHCQLKYDTRVFELVKMLPNERDIANSIRLIQHSGNHQLANQVQDYFNKF</sequence>
<reference evidence="8 9" key="1">
    <citation type="journal article" date="2015" name="Genome Biol. Evol.">
        <title>Phylogenomic analyses indicate that early fungi evolved digesting cell walls of algal ancestors of land plants.</title>
        <authorList>
            <person name="Chang Y."/>
            <person name="Wang S."/>
            <person name="Sekimoto S."/>
            <person name="Aerts A.L."/>
            <person name="Choi C."/>
            <person name="Clum A."/>
            <person name="LaButti K.M."/>
            <person name="Lindquist E.A."/>
            <person name="Yee Ngan C."/>
            <person name="Ohm R.A."/>
            <person name="Salamov A.A."/>
            <person name="Grigoriev I.V."/>
            <person name="Spatafora J.W."/>
            <person name="Berbee M.L."/>
        </authorList>
    </citation>
    <scope>NUCLEOTIDE SEQUENCE [LARGE SCALE GENOMIC DNA]</scope>
    <source>
        <strain evidence="8 9">NRRL 28638</strain>
    </source>
</reference>
<dbReference type="STRING" id="796925.A0A137P1K6"/>
<evidence type="ECO:0000256" key="5">
    <source>
        <dbReference type="SAM" id="MobiDB-lite"/>
    </source>
</evidence>
<evidence type="ECO:0000256" key="2">
    <source>
        <dbReference type="ARBA" id="ARBA00022574"/>
    </source>
</evidence>
<comment type="subcellular location">
    <subcellularLocation>
        <location evidence="1">Nucleus</location>
    </subcellularLocation>
</comment>
<dbReference type="Pfam" id="PF12341">
    <property type="entry name" value="Mcl1_mid"/>
    <property type="match status" value="1"/>
</dbReference>
<feature type="domain" description="WDHD1/CFT4 helical bundle" evidence="7">
    <location>
        <begin position="624"/>
        <end position="717"/>
    </location>
</feature>
<dbReference type="AlphaFoldDB" id="A0A137P1K6"/>
<evidence type="ECO:0000313" key="9">
    <source>
        <dbReference type="Proteomes" id="UP000070444"/>
    </source>
</evidence>
<dbReference type="Gene3D" id="2.130.10.10">
    <property type="entry name" value="YVTN repeat-like/Quinoprotein amine dehydrogenase"/>
    <property type="match status" value="1"/>
</dbReference>
<dbReference type="PANTHER" id="PTHR19932">
    <property type="entry name" value="WD REPEAT AND HMG-BOX DNA BINDING PROTEIN"/>
    <property type="match status" value="1"/>
</dbReference>
<gene>
    <name evidence="8" type="ORF">CONCODRAFT_79661</name>
</gene>
<proteinExistence type="predicted"/>
<feature type="non-terminal residue" evidence="8">
    <location>
        <position position="1"/>
    </location>
</feature>
<dbReference type="GO" id="GO:0006261">
    <property type="term" value="P:DNA-templated DNA replication"/>
    <property type="evidence" value="ECO:0007669"/>
    <property type="project" value="TreeGrafter"/>
</dbReference>
<feature type="compositionally biased region" description="Acidic residues" evidence="5">
    <location>
        <begin position="275"/>
        <end position="291"/>
    </location>
</feature>
<dbReference type="EMBL" id="KQ964562">
    <property type="protein sequence ID" value="KXN68761.1"/>
    <property type="molecule type" value="Genomic_DNA"/>
</dbReference>
<evidence type="ECO:0000256" key="4">
    <source>
        <dbReference type="ARBA" id="ARBA00023242"/>
    </source>
</evidence>
<feature type="domain" description="WDHD1/CFT4 second beta-propeller" evidence="6">
    <location>
        <begin position="334"/>
        <end position="611"/>
    </location>
</feature>
<evidence type="ECO:0000259" key="7">
    <source>
        <dbReference type="Pfam" id="PF20946"/>
    </source>
</evidence>
<dbReference type="SUPFAM" id="SSF50978">
    <property type="entry name" value="WD40 repeat-like"/>
    <property type="match status" value="1"/>
</dbReference>
<keyword evidence="3" id="KW-0677">Repeat</keyword>
<keyword evidence="2" id="KW-0853">WD repeat</keyword>
<dbReference type="GO" id="GO:0003682">
    <property type="term" value="F:chromatin binding"/>
    <property type="evidence" value="ECO:0007669"/>
    <property type="project" value="TreeGrafter"/>
</dbReference>
<dbReference type="InterPro" id="IPR048591">
    <property type="entry name" value="WDHD1/CFT4_hel"/>
</dbReference>
<evidence type="ECO:0000259" key="6">
    <source>
        <dbReference type="Pfam" id="PF12341"/>
    </source>
</evidence>
<dbReference type="InterPro" id="IPR015943">
    <property type="entry name" value="WD40/YVTN_repeat-like_dom_sf"/>
</dbReference>
<dbReference type="InterPro" id="IPR036322">
    <property type="entry name" value="WD40_repeat_dom_sf"/>
</dbReference>
<protein>
    <submittedName>
        <fullName evidence="8">Uncharacterized protein</fullName>
    </submittedName>
</protein>
<evidence type="ECO:0000313" key="8">
    <source>
        <dbReference type="EMBL" id="KXN68761.1"/>
    </source>
</evidence>